<dbReference type="GO" id="GO:0000105">
    <property type="term" value="P:L-histidine biosynthetic process"/>
    <property type="evidence" value="ECO:0007669"/>
    <property type="project" value="UniProtKB-KW"/>
</dbReference>
<evidence type="ECO:0000313" key="3">
    <source>
        <dbReference type="EMBL" id="KUJ94303.1"/>
    </source>
</evidence>
<dbReference type="CDD" id="cd04723">
    <property type="entry name" value="HisA_HisF"/>
    <property type="match status" value="1"/>
</dbReference>
<dbReference type="Proteomes" id="UP000054015">
    <property type="component" value="Unassembled WGS sequence"/>
</dbReference>
<evidence type="ECO:0000256" key="1">
    <source>
        <dbReference type="ARBA" id="ARBA00009667"/>
    </source>
</evidence>
<dbReference type="SUPFAM" id="SSF51366">
    <property type="entry name" value="Ribulose-phoshate binding barrel"/>
    <property type="match status" value="1"/>
</dbReference>
<keyword evidence="2" id="KW-0368">Histidine biosynthesis</keyword>
<dbReference type="Proteomes" id="UP000054307">
    <property type="component" value="Unassembled WGS sequence"/>
</dbReference>
<dbReference type="PATRIC" id="fig|2234.6.peg.819"/>
<evidence type="ECO:0000313" key="5">
    <source>
        <dbReference type="Proteomes" id="UP000054015"/>
    </source>
</evidence>
<name>A0A101E2W3_ARCFL</name>
<dbReference type="GO" id="GO:0000162">
    <property type="term" value="P:L-tryptophan biosynthetic process"/>
    <property type="evidence" value="ECO:0007669"/>
    <property type="project" value="TreeGrafter"/>
</dbReference>
<accession>A0A101E2W3</accession>
<dbReference type="InterPro" id="IPR011060">
    <property type="entry name" value="RibuloseP-bd_barrel"/>
</dbReference>
<dbReference type="GO" id="GO:0003949">
    <property type="term" value="F:1-(5-phosphoribosyl)-5-[(5-phosphoribosylamino)methylideneamino]imidazole-4-carboxamide isomerase activity"/>
    <property type="evidence" value="ECO:0007669"/>
    <property type="project" value="InterPro"/>
</dbReference>
<dbReference type="InterPro" id="IPR013785">
    <property type="entry name" value="Aldolase_TIM"/>
</dbReference>
<sequence>MKIFFVIDIKKGKVVAGKGGERDKYPPITDFSELVTSDDPLDVISQIEPRYLYAADLDQITGVGSNFEALVKISEAVDELIADCGFRSPEELENLPFTPVVGTETFDITRLEKKCYVSLDFKGKFLDASGKFSSWKDAVEFLNSLELKGIIVLPIHLVGTMKADFSLVEDVIEASDNPVLMGGGVSGMEDLYSLKEMGCEGVLVATAVHRGKIPLEVVKRGEI</sequence>
<evidence type="ECO:0000313" key="6">
    <source>
        <dbReference type="Proteomes" id="UP000054307"/>
    </source>
</evidence>
<keyword evidence="2" id="KW-0028">Amino-acid biosynthesis</keyword>
<organism evidence="4 5">
    <name type="scientific">Archaeoglobus fulgidus</name>
    <dbReference type="NCBI Taxonomy" id="2234"/>
    <lineage>
        <taxon>Archaea</taxon>
        <taxon>Methanobacteriati</taxon>
        <taxon>Methanobacteriota</taxon>
        <taxon>Archaeoglobi</taxon>
        <taxon>Archaeoglobales</taxon>
        <taxon>Archaeoglobaceae</taxon>
        <taxon>Archaeoglobus</taxon>
    </lineage>
</organism>
<reference evidence="4" key="1">
    <citation type="journal article" date="2015" name="MBio">
        <title>Genome-resolved metagenomic analysis reveals roles for candidate phyla and other microbial community members in biogeochemical transformations in oil reservoirs.</title>
        <authorList>
            <person name="Hu P."/>
            <person name="Tom L."/>
            <person name="Singh A."/>
            <person name="Thomas B.C."/>
            <person name="Baker B.J."/>
            <person name="Piceno Y.M."/>
            <person name="Andersen G.L."/>
            <person name="Banfield J.F."/>
        </authorList>
    </citation>
    <scope>NUCLEOTIDE SEQUENCE [LARGE SCALE GENOMIC DNA]</scope>
    <source>
        <strain evidence="4">49_2300</strain>
        <strain evidence="3">49_95</strain>
    </source>
</reference>
<gene>
    <name evidence="3" type="ORF">XD40_0547</name>
    <name evidence="4" type="ORF">XD48_0232</name>
</gene>
<dbReference type="AlphaFoldDB" id="A0A101E2W3"/>
<dbReference type="PANTHER" id="PTHR43090">
    <property type="entry name" value="1-(5-PHOSPHORIBOSYL)-5-[(5-PHOSPHORIBOSYLAMINO)METHYLIDENEAMINO] IMIDAZOLE-4-CARBOXAMIDE ISOMERASE"/>
    <property type="match status" value="1"/>
</dbReference>
<dbReference type="InterPro" id="IPR044524">
    <property type="entry name" value="Isoase_HisA-like"/>
</dbReference>
<dbReference type="PANTHER" id="PTHR43090:SF2">
    <property type="entry name" value="1-(5-PHOSPHORIBOSYL)-5-[(5-PHOSPHORIBOSYLAMINO)METHYLIDENEAMINO] IMIDAZOLE-4-CARBOXAMIDE ISOMERASE"/>
    <property type="match status" value="1"/>
</dbReference>
<evidence type="ECO:0000256" key="2">
    <source>
        <dbReference type="RuleBase" id="RU003657"/>
    </source>
</evidence>
<dbReference type="Pfam" id="PF00977">
    <property type="entry name" value="His_biosynth"/>
    <property type="match status" value="1"/>
</dbReference>
<proteinExistence type="inferred from homology"/>
<dbReference type="InterPro" id="IPR004650">
    <property type="entry name" value="HisA/F-archaeal"/>
</dbReference>
<dbReference type="InterPro" id="IPR006062">
    <property type="entry name" value="His_biosynth"/>
</dbReference>
<protein>
    <submittedName>
        <fullName evidence="4">Phosphoribosylformimino-5-aminoimidazole carboxamide ribotide isomerase (HisA-1)</fullName>
    </submittedName>
    <submittedName>
        <fullName evidence="3">Phosphoribosylformimino-5-aminoimidazole carboxamide ribotide isomerase HisA-1</fullName>
    </submittedName>
</protein>
<dbReference type="EMBL" id="LGEQ01000006">
    <property type="protein sequence ID" value="KUJ94303.1"/>
    <property type="molecule type" value="Genomic_DNA"/>
</dbReference>
<keyword evidence="4" id="KW-0413">Isomerase</keyword>
<comment type="caution">
    <text evidence="4">The sequence shown here is derived from an EMBL/GenBank/DDBJ whole genome shotgun (WGS) entry which is preliminary data.</text>
</comment>
<dbReference type="GO" id="GO:0005737">
    <property type="term" value="C:cytoplasm"/>
    <property type="evidence" value="ECO:0007669"/>
    <property type="project" value="TreeGrafter"/>
</dbReference>
<dbReference type="NCBIfam" id="TIGR00734">
    <property type="entry name" value="hisAF_rel"/>
    <property type="match status" value="1"/>
</dbReference>
<dbReference type="Gene3D" id="3.20.20.70">
    <property type="entry name" value="Aldolase class I"/>
    <property type="match status" value="1"/>
</dbReference>
<comment type="similarity">
    <text evidence="1 2">Belongs to the HisA/HisF family.</text>
</comment>
<reference evidence="5 6" key="2">
    <citation type="journal article" date="2015" name="MBio">
        <title>Genome-Resolved Metagenomic Analysis Reveals Roles for Candidate Phyla and Other Microbial Community Members in Biogeochemical Transformations in Oil Reservoirs.</title>
        <authorList>
            <person name="Hu P."/>
            <person name="Tom L."/>
            <person name="Singh A."/>
            <person name="Thomas B.C."/>
            <person name="Baker B.J."/>
            <person name="Piceno Y.M."/>
            <person name="Andersen G.L."/>
            <person name="Banfield J.F."/>
        </authorList>
    </citation>
    <scope>NUCLEOTIDE SEQUENCE [LARGE SCALE GENOMIC DNA]</scope>
</reference>
<dbReference type="EMBL" id="LGEX01000003">
    <property type="protein sequence ID" value="KUK07578.1"/>
    <property type="molecule type" value="Genomic_DNA"/>
</dbReference>
<evidence type="ECO:0000313" key="4">
    <source>
        <dbReference type="EMBL" id="KUK07578.1"/>
    </source>
</evidence>